<dbReference type="EMBL" id="QGKW02001940">
    <property type="protein sequence ID" value="KAF2559994.1"/>
    <property type="molecule type" value="Genomic_DNA"/>
</dbReference>
<protein>
    <submittedName>
        <fullName evidence="1">Uncharacterized protein</fullName>
    </submittedName>
</protein>
<gene>
    <name evidence="1" type="ORF">F2Q68_00016496</name>
</gene>
<dbReference type="Proteomes" id="UP000712281">
    <property type="component" value="Unassembled WGS sequence"/>
</dbReference>
<organism evidence="1 2">
    <name type="scientific">Brassica cretica</name>
    <name type="common">Mustard</name>
    <dbReference type="NCBI Taxonomy" id="69181"/>
    <lineage>
        <taxon>Eukaryota</taxon>
        <taxon>Viridiplantae</taxon>
        <taxon>Streptophyta</taxon>
        <taxon>Embryophyta</taxon>
        <taxon>Tracheophyta</taxon>
        <taxon>Spermatophyta</taxon>
        <taxon>Magnoliopsida</taxon>
        <taxon>eudicotyledons</taxon>
        <taxon>Gunneridae</taxon>
        <taxon>Pentapetalae</taxon>
        <taxon>rosids</taxon>
        <taxon>malvids</taxon>
        <taxon>Brassicales</taxon>
        <taxon>Brassicaceae</taxon>
        <taxon>Brassiceae</taxon>
        <taxon>Brassica</taxon>
    </lineage>
</organism>
<comment type="caution">
    <text evidence="1">The sequence shown here is derived from an EMBL/GenBank/DDBJ whole genome shotgun (WGS) entry which is preliminary data.</text>
</comment>
<evidence type="ECO:0000313" key="2">
    <source>
        <dbReference type="Proteomes" id="UP000712281"/>
    </source>
</evidence>
<proteinExistence type="predicted"/>
<reference evidence="1" key="1">
    <citation type="submission" date="2019-12" db="EMBL/GenBank/DDBJ databases">
        <title>Genome sequencing and annotation of Brassica cretica.</title>
        <authorList>
            <person name="Studholme D.J."/>
            <person name="Sarris P.F."/>
        </authorList>
    </citation>
    <scope>NUCLEOTIDE SEQUENCE</scope>
    <source>
        <strain evidence="1">PFS-001/15</strain>
        <tissue evidence="1">Leaf</tissue>
    </source>
</reference>
<accession>A0A8S9GSH8</accession>
<sequence length="69" mass="7521">MLEMFCSNDRNQGSICRCLEFVEILRILQVVSIVALTGVEIDAQQVVSIAAKLVVSSDTNESSQSAWSS</sequence>
<evidence type="ECO:0000313" key="1">
    <source>
        <dbReference type="EMBL" id="KAF2559994.1"/>
    </source>
</evidence>
<name>A0A8S9GSH8_BRACR</name>